<dbReference type="EMBL" id="MU003516">
    <property type="protein sequence ID" value="KAF2468312.1"/>
    <property type="molecule type" value="Genomic_DNA"/>
</dbReference>
<name>A0ACB6QPV2_9PLEO</name>
<comment type="caution">
    <text evidence="1">The sequence shown here is derived from an EMBL/GenBank/DDBJ whole genome shotgun (WGS) entry which is preliminary data.</text>
</comment>
<gene>
    <name evidence="1" type="ORF">BDR25DRAFT_357609</name>
</gene>
<accession>A0ACB6QPV2</accession>
<keyword evidence="2" id="KW-1185">Reference proteome</keyword>
<evidence type="ECO:0000313" key="2">
    <source>
        <dbReference type="Proteomes" id="UP000799755"/>
    </source>
</evidence>
<dbReference type="Proteomes" id="UP000799755">
    <property type="component" value="Unassembled WGS sequence"/>
</dbReference>
<sequence length="166" mass="18553">MRLYLRVACSRQSNILSFGTVEIVAPAVVPLRFGALSRSSDLPTPYTTTIQFSQFGSHLCETLASNTCLPLREPPPTPPTRINSRDFICPYSIRALFPTTQYGASSFLPFGIYSIPVSSTTHGALANFRLTVTKELEEGRHETISRSYNCYYYSGSLSQRLEQNNR</sequence>
<organism evidence="1 2">
    <name type="scientific">Lindgomyces ingoldianus</name>
    <dbReference type="NCBI Taxonomy" id="673940"/>
    <lineage>
        <taxon>Eukaryota</taxon>
        <taxon>Fungi</taxon>
        <taxon>Dikarya</taxon>
        <taxon>Ascomycota</taxon>
        <taxon>Pezizomycotina</taxon>
        <taxon>Dothideomycetes</taxon>
        <taxon>Pleosporomycetidae</taxon>
        <taxon>Pleosporales</taxon>
        <taxon>Lindgomycetaceae</taxon>
        <taxon>Lindgomyces</taxon>
    </lineage>
</organism>
<reference evidence="1" key="1">
    <citation type="journal article" date="2020" name="Stud. Mycol.">
        <title>101 Dothideomycetes genomes: a test case for predicting lifestyles and emergence of pathogens.</title>
        <authorList>
            <person name="Haridas S."/>
            <person name="Albert R."/>
            <person name="Binder M."/>
            <person name="Bloem J."/>
            <person name="Labutti K."/>
            <person name="Salamov A."/>
            <person name="Andreopoulos B."/>
            <person name="Baker S."/>
            <person name="Barry K."/>
            <person name="Bills G."/>
            <person name="Bluhm B."/>
            <person name="Cannon C."/>
            <person name="Castanera R."/>
            <person name="Culley D."/>
            <person name="Daum C."/>
            <person name="Ezra D."/>
            <person name="Gonzalez J."/>
            <person name="Henrissat B."/>
            <person name="Kuo A."/>
            <person name="Liang C."/>
            <person name="Lipzen A."/>
            <person name="Lutzoni F."/>
            <person name="Magnuson J."/>
            <person name="Mondo S."/>
            <person name="Nolan M."/>
            <person name="Ohm R."/>
            <person name="Pangilinan J."/>
            <person name="Park H.-J."/>
            <person name="Ramirez L."/>
            <person name="Alfaro M."/>
            <person name="Sun H."/>
            <person name="Tritt A."/>
            <person name="Yoshinaga Y."/>
            <person name="Zwiers L.-H."/>
            <person name="Turgeon B."/>
            <person name="Goodwin S."/>
            <person name="Spatafora J."/>
            <person name="Crous P."/>
            <person name="Grigoriev I."/>
        </authorList>
    </citation>
    <scope>NUCLEOTIDE SEQUENCE</scope>
    <source>
        <strain evidence="1">ATCC 200398</strain>
    </source>
</reference>
<protein>
    <submittedName>
        <fullName evidence="1">Uncharacterized protein</fullName>
    </submittedName>
</protein>
<proteinExistence type="predicted"/>
<evidence type="ECO:0000313" key="1">
    <source>
        <dbReference type="EMBL" id="KAF2468312.1"/>
    </source>
</evidence>